<evidence type="ECO:0000256" key="10">
    <source>
        <dbReference type="PROSITE-ProRule" id="PRU00886"/>
    </source>
</evidence>
<evidence type="ECO:0000256" key="7">
    <source>
        <dbReference type="ARBA" id="ARBA00022840"/>
    </source>
</evidence>
<dbReference type="CDD" id="cd01742">
    <property type="entry name" value="GATase1_GMP_Synthase"/>
    <property type="match status" value="1"/>
</dbReference>
<dbReference type="Proteomes" id="UP000325315">
    <property type="component" value="Unassembled WGS sequence"/>
</dbReference>
<proteinExistence type="predicted"/>
<dbReference type="Pfam" id="PF00117">
    <property type="entry name" value="GATase"/>
    <property type="match status" value="1"/>
</dbReference>
<dbReference type="GO" id="GO:0005829">
    <property type="term" value="C:cytosol"/>
    <property type="evidence" value="ECO:0007669"/>
    <property type="project" value="TreeGrafter"/>
</dbReference>
<dbReference type="Gene3D" id="3.40.50.880">
    <property type="match status" value="2"/>
</dbReference>
<dbReference type="InterPro" id="IPR014729">
    <property type="entry name" value="Rossmann-like_a/b/a_fold"/>
</dbReference>
<feature type="binding site" evidence="10">
    <location>
        <begin position="209"/>
        <end position="215"/>
    </location>
    <ligand>
        <name>ATP</name>
        <dbReference type="ChEBI" id="CHEBI:30616"/>
    </ligand>
</feature>
<dbReference type="PANTHER" id="PTHR11922">
    <property type="entry name" value="GMP SYNTHASE-RELATED"/>
    <property type="match status" value="1"/>
</dbReference>
<sequence>MDPKAVKSDSVLILDFGSQYTHLITRRIRSLSVFSLCISGTSPLSSITSLNPKVVILSGGPHSVHADDSPSFADGFVEWAQSNGVFVLGICYGLHLLVQRLGGEVRVGEKQEYGRMEIETATLPNGFEVVARSQQGAVAAVEDKDRRFYGLQYHPEVTHSPEGMETLRSFLFEVCGVNAGWKMENVMDEEIKVINNMVGPDDHVICALSGGVDSTVAATLVHKAIGDRLHCVFVDNGLLRYKERERVMETFERDVHLPVTCVDATEQFLSKLKGVVDPELKRKIIGKEFICVFDAFAKELENNLGKKSAFLVQGTLYPDVIESCPNQELEELTLTQSKVIIMLEVRQLGRILSVPYSFLKRHPFPGPGLAVRVLGDVTEDNALDTIRQSIKDAGIYDSIWQAFAVFLPVKSVGVQGNQRTHSHVVALRAVTSQDGMTADWYVFIALHCFALHDWCNVYVPHLSQLYTNLTFDPFSHLLTPKPKFSFSSCNFEREFLDDVVQKICNNVRGVNCVALDITSKPPSTIEWE</sequence>
<evidence type="ECO:0000313" key="12">
    <source>
        <dbReference type="EMBL" id="KAA3468936.1"/>
    </source>
</evidence>
<dbReference type="PROSITE" id="PS51553">
    <property type="entry name" value="GMPS_ATP_PPASE"/>
    <property type="match status" value="1"/>
</dbReference>
<dbReference type="EMBL" id="SMMG02000006">
    <property type="protein sequence ID" value="KAA3468936.1"/>
    <property type="molecule type" value="Genomic_DNA"/>
</dbReference>
<evidence type="ECO:0000256" key="3">
    <source>
        <dbReference type="ARBA" id="ARBA00022598"/>
    </source>
</evidence>
<dbReference type="SUPFAM" id="SSF54810">
    <property type="entry name" value="GMP synthetase C-terminal dimerisation domain"/>
    <property type="match status" value="2"/>
</dbReference>
<dbReference type="UniPathway" id="UPA00189">
    <property type="reaction ID" value="UER00296"/>
</dbReference>
<evidence type="ECO:0000259" key="11">
    <source>
        <dbReference type="PROSITE" id="PS51553"/>
    </source>
</evidence>
<evidence type="ECO:0000256" key="4">
    <source>
        <dbReference type="ARBA" id="ARBA00022741"/>
    </source>
</evidence>
<dbReference type="Gene3D" id="3.30.300.10">
    <property type="match status" value="1"/>
</dbReference>
<dbReference type="InterPro" id="IPR017926">
    <property type="entry name" value="GATASE"/>
</dbReference>
<name>A0A5B6VIP6_9ROSI</name>
<keyword evidence="5 10" id="KW-0332">GMP biosynthesis</keyword>
<organism evidence="12 13">
    <name type="scientific">Gossypium australe</name>
    <dbReference type="NCBI Taxonomy" id="47621"/>
    <lineage>
        <taxon>Eukaryota</taxon>
        <taxon>Viridiplantae</taxon>
        <taxon>Streptophyta</taxon>
        <taxon>Embryophyta</taxon>
        <taxon>Tracheophyta</taxon>
        <taxon>Spermatophyta</taxon>
        <taxon>Magnoliopsida</taxon>
        <taxon>eudicotyledons</taxon>
        <taxon>Gunneridae</taxon>
        <taxon>Pentapetalae</taxon>
        <taxon>rosids</taxon>
        <taxon>malvids</taxon>
        <taxon>Malvales</taxon>
        <taxon>Malvaceae</taxon>
        <taxon>Malvoideae</taxon>
        <taxon>Gossypium</taxon>
    </lineage>
</organism>
<dbReference type="InterPro" id="IPR025777">
    <property type="entry name" value="GMPS_ATP_PPase_dom"/>
</dbReference>
<dbReference type="CDD" id="cd01997">
    <property type="entry name" value="GMP_synthase_C"/>
    <property type="match status" value="1"/>
</dbReference>
<keyword evidence="4 10" id="KW-0547">Nucleotide-binding</keyword>
<evidence type="ECO:0000313" key="13">
    <source>
        <dbReference type="Proteomes" id="UP000325315"/>
    </source>
</evidence>
<dbReference type="Gene3D" id="3.40.50.620">
    <property type="entry name" value="HUPs"/>
    <property type="match status" value="1"/>
</dbReference>
<dbReference type="AlphaFoldDB" id="A0A5B6VIP6"/>
<keyword evidence="6 10" id="KW-0658">Purine biosynthesis</keyword>
<dbReference type="GO" id="GO:0003921">
    <property type="term" value="F:GMP synthase activity"/>
    <property type="evidence" value="ECO:0007669"/>
    <property type="project" value="InterPro"/>
</dbReference>
<feature type="domain" description="GMPS ATP-PPase" evidence="11">
    <location>
        <begin position="181"/>
        <end position="380"/>
    </location>
</feature>
<evidence type="ECO:0000256" key="6">
    <source>
        <dbReference type="ARBA" id="ARBA00022755"/>
    </source>
</evidence>
<dbReference type="GO" id="GO:0005524">
    <property type="term" value="F:ATP binding"/>
    <property type="evidence" value="ECO:0007669"/>
    <property type="project" value="UniProtKB-UniRule"/>
</dbReference>
<keyword evidence="3" id="KW-0436">Ligase</keyword>
<dbReference type="InterPro" id="IPR004739">
    <property type="entry name" value="GMP_synth_GATase"/>
</dbReference>
<keyword evidence="7 10" id="KW-0067">ATP-binding</keyword>
<protein>
    <recommendedName>
        <fullName evidence="2">GMP synthase (glutamine-hydrolyzing)</fullName>
        <ecNumber evidence="2">6.3.5.2</ecNumber>
    </recommendedName>
    <alternativeName>
        <fullName evidence="9">Glutamine amidotransferase</fullName>
    </alternativeName>
</protein>
<gene>
    <name evidence="12" type="ORF">EPI10_014774</name>
</gene>
<dbReference type="InterPro" id="IPR001674">
    <property type="entry name" value="GMP_synth_C"/>
</dbReference>
<dbReference type="Pfam" id="PF00958">
    <property type="entry name" value="GMP_synt_C"/>
    <property type="match status" value="2"/>
</dbReference>
<dbReference type="PANTHER" id="PTHR11922:SF2">
    <property type="entry name" value="GMP SYNTHASE [GLUTAMINE-HYDROLYZING]"/>
    <property type="match status" value="1"/>
</dbReference>
<reference evidence="12" key="1">
    <citation type="submission" date="2019-08" db="EMBL/GenBank/DDBJ databases">
        <authorList>
            <person name="Liu F."/>
        </authorList>
    </citation>
    <scope>NUCLEOTIDE SEQUENCE [LARGE SCALE GENOMIC DNA]</scope>
    <source>
        <strain evidence="12">PA1801</strain>
        <tissue evidence="12">Leaf</tissue>
    </source>
</reference>
<evidence type="ECO:0000256" key="2">
    <source>
        <dbReference type="ARBA" id="ARBA00012746"/>
    </source>
</evidence>
<dbReference type="SUPFAM" id="SSF52402">
    <property type="entry name" value="Adenine nucleotide alpha hydrolases-like"/>
    <property type="match status" value="1"/>
</dbReference>
<comment type="pathway">
    <text evidence="1">Purine metabolism; GMP biosynthesis; GMP from XMP (L-Gln route): step 1/1.</text>
</comment>
<comment type="caution">
    <text evidence="12">The sequence shown here is derived from an EMBL/GenBank/DDBJ whole genome shotgun (WGS) entry which is preliminary data.</text>
</comment>
<keyword evidence="13" id="KW-1185">Reference proteome</keyword>
<evidence type="ECO:0000256" key="9">
    <source>
        <dbReference type="ARBA" id="ARBA00031356"/>
    </source>
</evidence>
<accession>A0A5B6VIP6</accession>
<keyword evidence="8" id="KW-0315">Glutamine amidotransferase</keyword>
<evidence type="ECO:0000256" key="8">
    <source>
        <dbReference type="ARBA" id="ARBA00022962"/>
    </source>
</evidence>
<dbReference type="EC" id="6.3.5.2" evidence="2"/>
<dbReference type="PROSITE" id="PS51273">
    <property type="entry name" value="GATASE_TYPE_1"/>
    <property type="match status" value="1"/>
</dbReference>
<dbReference type="SUPFAM" id="SSF52317">
    <property type="entry name" value="Class I glutamine amidotransferase-like"/>
    <property type="match status" value="1"/>
</dbReference>
<dbReference type="OrthoDB" id="1724632at2759"/>
<evidence type="ECO:0000256" key="1">
    <source>
        <dbReference type="ARBA" id="ARBA00005153"/>
    </source>
</evidence>
<evidence type="ECO:0000256" key="5">
    <source>
        <dbReference type="ARBA" id="ARBA00022749"/>
    </source>
</evidence>
<dbReference type="InterPro" id="IPR029062">
    <property type="entry name" value="Class_I_gatase-like"/>
</dbReference>